<dbReference type="GO" id="GO:0005737">
    <property type="term" value="C:cytoplasm"/>
    <property type="evidence" value="ECO:0007669"/>
    <property type="project" value="TreeGrafter"/>
</dbReference>
<dbReference type="FunFam" id="3.30.300.30:FF:000010">
    <property type="entry name" value="Enterobactin synthetase component F"/>
    <property type="match status" value="1"/>
</dbReference>
<proteinExistence type="inferred from homology"/>
<dbReference type="NCBIfam" id="TIGR01720">
    <property type="entry name" value="NRPS-para261"/>
    <property type="match status" value="1"/>
</dbReference>
<dbReference type="Pfam" id="PF00668">
    <property type="entry name" value="Condensation"/>
    <property type="match status" value="3"/>
</dbReference>
<dbReference type="CDD" id="cd19531">
    <property type="entry name" value="LCL_NRPS-like"/>
    <property type="match status" value="1"/>
</dbReference>
<dbReference type="FunFam" id="1.10.1200.10:FF:000005">
    <property type="entry name" value="Nonribosomal peptide synthetase 1"/>
    <property type="match status" value="2"/>
</dbReference>
<dbReference type="PANTHER" id="PTHR45527:SF1">
    <property type="entry name" value="FATTY ACID SYNTHASE"/>
    <property type="match status" value="1"/>
</dbReference>
<dbReference type="SUPFAM" id="SSF52777">
    <property type="entry name" value="CoA-dependent acyltransferases"/>
    <property type="match status" value="6"/>
</dbReference>
<keyword evidence="5" id="KW-0677">Repeat</keyword>
<dbReference type="GO" id="GO:0003824">
    <property type="term" value="F:catalytic activity"/>
    <property type="evidence" value="ECO:0007669"/>
    <property type="project" value="InterPro"/>
</dbReference>
<dbReference type="InterPro" id="IPR023213">
    <property type="entry name" value="CAT-like_dom_sf"/>
</dbReference>
<dbReference type="GO" id="GO:0017000">
    <property type="term" value="P:antibiotic biosynthetic process"/>
    <property type="evidence" value="ECO:0007669"/>
    <property type="project" value="UniProtKB-KW"/>
</dbReference>
<dbReference type="InterPro" id="IPR010071">
    <property type="entry name" value="AA_adenyl_dom"/>
</dbReference>
<reference evidence="8" key="1">
    <citation type="submission" date="2009-07" db="EMBL/GenBank/DDBJ databases">
        <authorList>
            <consortium name="US DOE Joint Genome Institute (JGI-PGF)"/>
            <person name="Lucas S."/>
            <person name="Copeland A."/>
            <person name="Lapidus A."/>
            <person name="Glavina del Rio T."/>
            <person name="Tice H."/>
            <person name="Bruce D."/>
            <person name="Goodwin L."/>
            <person name="Pitluck S."/>
            <person name="Larimer F."/>
            <person name="Land M.L."/>
            <person name="Mouttaki H."/>
            <person name="He Z."/>
            <person name="Zhou J."/>
            <person name="Hemme C.L."/>
        </authorList>
    </citation>
    <scope>NUCLEOTIDE SEQUENCE [LARGE SCALE GENOMIC DNA]</scope>
    <source>
        <strain evidence="8">DSM 2782</strain>
    </source>
</reference>
<comment type="similarity">
    <text evidence="2">Belongs to the ATP-dependent AMP-binding enzyme family.</text>
</comment>
<dbReference type="RefSeq" id="WP_004618115.1">
    <property type="nucleotide sequence ID" value="NZ_ACXX02000003.1"/>
</dbReference>
<evidence type="ECO:0000256" key="1">
    <source>
        <dbReference type="ARBA" id="ARBA00001957"/>
    </source>
</evidence>
<dbReference type="FunFam" id="3.40.50.980:FF:000001">
    <property type="entry name" value="Non-ribosomal peptide synthetase"/>
    <property type="match status" value="3"/>
</dbReference>
<dbReference type="eggNOG" id="COG1020">
    <property type="taxonomic scope" value="Bacteria"/>
</dbReference>
<dbReference type="Pfam" id="PF13193">
    <property type="entry name" value="AMP-binding_C"/>
    <property type="match status" value="1"/>
</dbReference>
<dbReference type="CDD" id="cd05930">
    <property type="entry name" value="A_NRPS"/>
    <property type="match status" value="1"/>
</dbReference>
<keyword evidence="4" id="KW-0597">Phosphoprotein</keyword>
<reference evidence="8" key="2">
    <citation type="submission" date="2011-01" db="EMBL/GenBank/DDBJ databases">
        <title>The Non-contiguous Finished genome of Clostridium papyrosolvens.</title>
        <authorList>
            <person name="Lucas S."/>
            <person name="Copeland A."/>
            <person name="Lapidus A."/>
            <person name="Cheng J.-F."/>
            <person name="Goodwin L."/>
            <person name="Pitluck S."/>
            <person name="Misra M."/>
            <person name="Chertkov O."/>
            <person name="Detter J.C."/>
            <person name="Han C."/>
            <person name="Tapia R."/>
            <person name="Land M."/>
            <person name="Hauser L."/>
            <person name="Kyrpides N."/>
            <person name="Ivanova N."/>
            <person name="Pagani I."/>
            <person name="Mouttaki H."/>
            <person name="He Z."/>
            <person name="Zhou J."/>
            <person name="Hemme C.L."/>
            <person name="Woyke T."/>
        </authorList>
    </citation>
    <scope>NUCLEOTIDE SEQUENCE [LARGE SCALE GENOMIC DNA]</scope>
    <source>
        <strain evidence="8">DSM 2782</strain>
    </source>
</reference>
<dbReference type="PROSITE" id="PS50075">
    <property type="entry name" value="CARRIER"/>
    <property type="match status" value="3"/>
</dbReference>
<accession>F1TA75</accession>
<dbReference type="InterPro" id="IPR000873">
    <property type="entry name" value="AMP-dep_synth/lig_dom"/>
</dbReference>
<dbReference type="InterPro" id="IPR025110">
    <property type="entry name" value="AMP-bd_C"/>
</dbReference>
<evidence type="ECO:0000256" key="6">
    <source>
        <dbReference type="ARBA" id="ARBA00023194"/>
    </source>
</evidence>
<dbReference type="InterPro" id="IPR020845">
    <property type="entry name" value="AMP-binding_CS"/>
</dbReference>
<dbReference type="STRING" id="588581.Cpap_3241"/>
<evidence type="ECO:0000313" key="9">
    <source>
        <dbReference type="Proteomes" id="UP000003860"/>
    </source>
</evidence>
<dbReference type="OrthoDB" id="9765680at2"/>
<comment type="cofactor">
    <cofactor evidence="1">
        <name>pantetheine 4'-phosphate</name>
        <dbReference type="ChEBI" id="CHEBI:47942"/>
    </cofactor>
</comment>
<keyword evidence="3" id="KW-0596">Phosphopantetheine</keyword>
<dbReference type="InterPro" id="IPR009081">
    <property type="entry name" value="PP-bd_ACP"/>
</dbReference>
<evidence type="ECO:0000256" key="2">
    <source>
        <dbReference type="ARBA" id="ARBA00006432"/>
    </source>
</evidence>
<dbReference type="Gene3D" id="1.10.1200.10">
    <property type="entry name" value="ACP-like"/>
    <property type="match status" value="3"/>
</dbReference>
<gene>
    <name evidence="8" type="ORF">Cpap_3241</name>
</gene>
<dbReference type="SUPFAM" id="SSF47336">
    <property type="entry name" value="ACP-like"/>
    <property type="match status" value="3"/>
</dbReference>
<dbReference type="GO" id="GO:0043041">
    <property type="term" value="P:amino acid activation for nonribosomal peptide biosynthetic process"/>
    <property type="evidence" value="ECO:0007669"/>
    <property type="project" value="TreeGrafter"/>
</dbReference>
<comment type="caution">
    <text evidence="8">The sequence shown here is derived from an EMBL/GenBank/DDBJ whole genome shotgun (WGS) entry which is preliminary data.</text>
</comment>
<evidence type="ECO:0000256" key="4">
    <source>
        <dbReference type="ARBA" id="ARBA00022553"/>
    </source>
</evidence>
<organism evidence="8 9">
    <name type="scientific">Ruminiclostridium papyrosolvens DSM 2782</name>
    <dbReference type="NCBI Taxonomy" id="588581"/>
    <lineage>
        <taxon>Bacteria</taxon>
        <taxon>Bacillati</taxon>
        <taxon>Bacillota</taxon>
        <taxon>Clostridia</taxon>
        <taxon>Eubacteriales</taxon>
        <taxon>Oscillospiraceae</taxon>
        <taxon>Ruminiclostridium</taxon>
    </lineage>
</organism>
<dbReference type="InterPro" id="IPR036736">
    <property type="entry name" value="ACP-like_sf"/>
</dbReference>
<evidence type="ECO:0000256" key="3">
    <source>
        <dbReference type="ARBA" id="ARBA00022450"/>
    </source>
</evidence>
<dbReference type="FunFam" id="3.40.50.12780:FF:000012">
    <property type="entry name" value="Non-ribosomal peptide synthetase"/>
    <property type="match status" value="3"/>
</dbReference>
<dbReference type="GO" id="GO:0044550">
    <property type="term" value="P:secondary metabolite biosynthetic process"/>
    <property type="evidence" value="ECO:0007669"/>
    <property type="project" value="UniProtKB-ARBA"/>
</dbReference>
<keyword evidence="6" id="KW-0045">Antibiotic biosynthesis</keyword>
<keyword evidence="9" id="KW-1185">Reference proteome</keyword>
<dbReference type="Pfam" id="PF00501">
    <property type="entry name" value="AMP-binding"/>
    <property type="match status" value="3"/>
</dbReference>
<dbReference type="CDD" id="cd19534">
    <property type="entry name" value="E_NRPS"/>
    <property type="match status" value="1"/>
</dbReference>
<dbReference type="InterPro" id="IPR010060">
    <property type="entry name" value="NRPS_synth"/>
</dbReference>
<dbReference type="Proteomes" id="UP000003860">
    <property type="component" value="Unassembled WGS sequence"/>
</dbReference>
<dbReference type="NCBIfam" id="NF003417">
    <property type="entry name" value="PRK04813.1"/>
    <property type="match status" value="3"/>
</dbReference>
<dbReference type="Gene3D" id="3.40.50.980">
    <property type="match status" value="6"/>
</dbReference>
<dbReference type="Gene3D" id="3.30.300.30">
    <property type="match status" value="3"/>
</dbReference>
<dbReference type="Gene3D" id="2.30.38.10">
    <property type="entry name" value="Luciferase, Domain 3"/>
    <property type="match status" value="3"/>
</dbReference>
<dbReference type="EMBL" id="ACXX02000003">
    <property type="protein sequence ID" value="EGD48817.1"/>
    <property type="molecule type" value="Genomic_DNA"/>
</dbReference>
<dbReference type="CDD" id="cd12117">
    <property type="entry name" value="A_NRPS_Srf_like"/>
    <property type="match status" value="1"/>
</dbReference>
<dbReference type="Pfam" id="PF00550">
    <property type="entry name" value="PP-binding"/>
    <property type="match status" value="3"/>
</dbReference>
<dbReference type="InterPro" id="IPR001242">
    <property type="entry name" value="Condensation_dom"/>
</dbReference>
<protein>
    <submittedName>
        <fullName evidence="8">Amino acid adenylation domain protein</fullName>
    </submittedName>
</protein>
<dbReference type="InterPro" id="IPR045851">
    <property type="entry name" value="AMP-bd_C_sf"/>
</dbReference>
<dbReference type="PANTHER" id="PTHR45527">
    <property type="entry name" value="NONRIBOSOMAL PEPTIDE SYNTHETASE"/>
    <property type="match status" value="1"/>
</dbReference>
<dbReference type="FunFam" id="2.30.38.10:FF:000001">
    <property type="entry name" value="Non-ribosomal peptide synthetase PvdI"/>
    <property type="match status" value="1"/>
</dbReference>
<evidence type="ECO:0000256" key="5">
    <source>
        <dbReference type="ARBA" id="ARBA00022737"/>
    </source>
</evidence>
<feature type="domain" description="Carrier" evidence="7">
    <location>
        <begin position="544"/>
        <end position="619"/>
    </location>
</feature>
<feature type="domain" description="Carrier" evidence="7">
    <location>
        <begin position="3075"/>
        <end position="3150"/>
    </location>
</feature>
<dbReference type="GO" id="GO:0031177">
    <property type="term" value="F:phosphopantetheine binding"/>
    <property type="evidence" value="ECO:0007669"/>
    <property type="project" value="TreeGrafter"/>
</dbReference>
<sequence>MGFKVNGDTTFFQGLSKEDRKLLSNYNNTHVDYHSWKMMYQLFEEQVIKTPDNIALVYRRKTMTYNELNRQSNALARSLEAHNVKTGDTVGIICDRSFEMIVGMLATLKSGGAYVPIDPSYPEYRIKHIIENSGLSVVVVGQDNEIDFQNVIRIDQKELSKYNTNNLALEGDSKSLAYIIYTSGSTGLPKGVMIEHHSAVNLITSINNKFYVTEKDTLLFITSMCFDLSVYDIFGILAAGGKVVIAEKEQVQDPKELKKLLKEEKITFWDSVPSTMNHLVNELELSGESCEYPHLRLVFMSGDWIPVSLPARMTSYFPNTKIVSLGGATEGTVWSIYYVINPSQNYSHSIPYGKPLDNNQFYILDNDRKPVPVGQAGELYIGGIGVARGYINDDSKTSDSFIEDIVFGVNGDKLYKTGDKGRMMPDGNIEFSGRIDYQVKIRGYRIELGEIENQILQNQLIKEAVVIDKTDNQGLKYLNLYYTAKQQISGGEIKEYLLKKLPEYMIPSCFIQLETMPITLNGKIDRKALVKIEGGINNTQEDLALSSETEIKLADIWMELLDKQRIGAASNFFELGGHSLKATVLVHFIQREFQCDISIRHIFEAPTLREMAQLIDNADNCRQLSITPIEESDYYIASSAQKRLYSIWTRQQSETNYNVPFLMITEGKINKEKLEYAFQQMVNRHEALRTSFHMTDGELFQRVHQNIKFSLEYFEIQEPFDEALKAEEFVKPFDLNTAPLIRGRLIYSGSRYFLLLDSHHIITDGTSMDILFKEIMKLYANEELEPITVQYKDYAAWQNRVWMQDNIVNQKKYWMENLKSELPVLNLPYDYERPLYQSYEGNHVVTYISEAITSKLNQVARKTDSTLYVVLLSAYKALLYKYTNDEDIIVGTVFAGRNQPDLQKIVGMFVNTVPIRSYPMGDKSFTAYIKEVKEVFLNAYENQSYQFDDIIKDLNIRRDMGRNPVFDTMFDFQNTGITALEVDNTKFINSDNIPDIAKFDITISVQETDGCLKVKLVYCSKLFKRETIERMAEHLKNLLHSVAVNSDISLKSINILTSEEMNKILYEFNNTAECFEKNQTIKELFEMQAERTPDKAAVVYCGVTMTYSELNQKSNQLAKYLSSKFNKVNPIIAIMAEPSFDMIIGILGIIKSGAAYLPIDPQYPHQRIKFILDDSKAQILLTHKRLVKGLEYKGELYSLESNDWHSLSDDNLPANCKQNDLAYVIYTSGSTGKPKGVMVEHKSLVNLCYWHNKNFNVTDKDNSTKYAGFGFDASVWEIFPYFIKGATLHILKDELKLDIESLNEYFEENNITISFLPTQLCEQFMKFKNKSLRYLLTGGDKLKEFRVNGNYKLINNYGPTENTVVTTSYEVNELSANIPIGKPITNTQVYILDKDNNVVPIGVQGEICISGESLAKGYLNREGLTKAKFVPNPVIAGQKMYRTGDLGKWTLDGAILFLGRIDKQVKIRGYRIELGEIETHISQIDGIKEAVVIDKEDKEGNKYLLAFYTARMDIPKEEIRDILGNSLPAYMIPLDFICLPEILINANGKVDRLALSQYESEFYDNADYAEPRDEQERILVNVWQEVLGVDKVGIEDDFFCIGGDSIKAIQIISRIQKYGLKLEVKDLLQKTKIRKLRGCIKVNEKENLSQDIITGEVNITPIQKWFVEQKFTEPQHFNQSVTLFCKERLEENILHDLFKKLLEHHDALRMCYTVEGNQVKQYIRDLNEGELYSLKVCNIVGAEDDNKAMDIESKHIQSGMDLGQGPLVRLILFKASVGDYLFIAIHHLVIDGVSWRILFEDISRGYLQGLSKQKISFDNKTNSYKAWAKKLKEYAKTKEVLAQREYWEEIVKNQKPLTTDFAVKDRKVGNISNISTELSEADTQQLVKNSNRAFHTEINDLLLVALGLAIKEWQGINSIVINMEGHGREEAVKNIDITRTVGWFTSQYPIHLDLSNIEDLSYVIKAVKESLRHIPFKGFGYQLLRYMQSEKSSNLDYDAEISFNYLGQFGQDRGQDVFKIQQFMHADSMSIKNKNISKLSVNSLVIDGCLKFQIEYDKNEFLQDNINKFACILINKLKEVIKHCVRQRNEEITPYDVGRVKLSLRDFDIICKEYSMDNIKNIYCLTPLQAGMLIHCLKNEKTRDYFEQISINILGKIQKSLLEKSFGLLVQKYDVLRTGIFYDKLDTGVQVILKERNAEIYYYDNKDKALEEQNKFIEDFMEKDKERGFDFTKDTLLRLGIIRVSESVYKAVFSFHHIILDGWSFEIILKEWKNIYNHLAQNSMFSSEENMDFGDYIGWLEQQDKEQAERYWMDYLQDYENYVGIPSRSEKSNSEVQACEDFVIIVDESQTKQLKDLSNQYGLTLNSVFQGIWSILLRSYNNTDDVVFGTVVSGRQADIDGIEEMVGLFINTIPMRIKAGGNTTFLNYVRQLQKMSIESTKYAYYSLDEIQGALKLQRGLFNHIIAFENYPVDYYENPQNNGIIYQKNSIEAVEQTSYDLNVIVQTGDSLKIKLKYNPSLYDKKLLSRLEGHIRNIMKAIINNIHERLQDIDILTETEKNTLLFEFNDNETDYGKEKTIPEIFEEYANKQPQKTAVVYKEQSLTYGELNERAEELSRHLINQGVKAGDIVAILLNSCVEMIVSILGILKSGAAYLPIDSKLPLSRVHYMLEDCDVNILVTAKEVINTEPLGVELLYIKDLNKPENSIRSIKNNYSAKNCAYIMYTSGTTGEAKGIRTNHSNIIRVVKNTNYIELCEKDSVLQTSNYSFDGSTFNIFGALLNGAKLVLIENVLELSDLSTTIRKEEISVLFLTTLLFNMLVDIDLQIFKDVRKIVFGGEAASVEHVRKALAQLGKGKLINVYGPTETTVFATAYPIDAIHSDMLSIPIGFPISNTQIYILDNNLKVQPIGVSGELYIGGAGVAMGYLNKEELTKERFIENPFVIGDFIYRSGDIGRWLENGVIEYLGRADDQVKIRGFRIELQEIETLLSRYEGINEAIVVVNEDKADNKFLVAYVTGKQGITLSEIRGYLLQQLPTYKVPSRIVILDRIPITSNGKLDKFALPMLEANTELDYVAPRNQIEEKLVSIYKKVLGVSQFGINNNYFEHGGNSLKTTLLVNRIFKEINIKLKIEDFFQKQTIQEISELIHAALERKKKKELLMKKLIDLGI</sequence>
<dbReference type="CDD" id="cd19543">
    <property type="entry name" value="DCL_NRPS"/>
    <property type="match status" value="1"/>
</dbReference>
<dbReference type="Gene3D" id="3.30.559.30">
    <property type="entry name" value="Nonribosomal peptide synthetase, condensation domain"/>
    <property type="match status" value="3"/>
</dbReference>
<evidence type="ECO:0000313" key="8">
    <source>
        <dbReference type="EMBL" id="EGD48817.1"/>
    </source>
</evidence>
<dbReference type="NCBIfam" id="TIGR01733">
    <property type="entry name" value="AA-adenyl-dom"/>
    <property type="match status" value="3"/>
</dbReference>
<name>F1TA75_9FIRM</name>
<dbReference type="SUPFAM" id="SSF56801">
    <property type="entry name" value="Acetyl-CoA synthetase-like"/>
    <property type="match status" value="3"/>
</dbReference>
<dbReference type="GO" id="GO:0008610">
    <property type="term" value="P:lipid biosynthetic process"/>
    <property type="evidence" value="ECO:0007669"/>
    <property type="project" value="UniProtKB-ARBA"/>
</dbReference>
<dbReference type="Gene3D" id="3.30.559.10">
    <property type="entry name" value="Chloramphenicol acetyltransferase-like domain"/>
    <property type="match status" value="3"/>
</dbReference>
<evidence type="ECO:0000259" key="7">
    <source>
        <dbReference type="PROSITE" id="PS50075"/>
    </source>
</evidence>
<dbReference type="PROSITE" id="PS00455">
    <property type="entry name" value="AMP_BINDING"/>
    <property type="match status" value="3"/>
</dbReference>
<feature type="domain" description="Carrier" evidence="7">
    <location>
        <begin position="1570"/>
        <end position="1644"/>
    </location>
</feature>